<feature type="transmembrane region" description="Helical" evidence="2">
    <location>
        <begin position="174"/>
        <end position="195"/>
    </location>
</feature>
<feature type="domain" description="Major facilitator superfamily (MFS) profile" evidence="3">
    <location>
        <begin position="1"/>
        <end position="448"/>
    </location>
</feature>
<dbReference type="PANTHER" id="PTHR23520:SF2">
    <property type="entry name" value="ABR173CP"/>
    <property type="match status" value="1"/>
</dbReference>
<comment type="subcellular location">
    <subcellularLocation>
        <location evidence="1">Membrane</location>
        <topology evidence="1">Multi-pass membrane protein</topology>
    </subcellularLocation>
</comment>
<dbReference type="InterPro" id="IPR036259">
    <property type="entry name" value="MFS_trans_sf"/>
</dbReference>
<sequence>MIPTSLDVKLLLASVLLRRASFGLTNQVLTLFLESAGISKLRIGIFMTLTLIGDTFISYFLTWFSDNIGRRTVMVIGCLLMGASGIVFSIFLNFWVLLAAAILGVISTSGDETGPFKTVEEASLSHLTPPKNRAPTFAIYGFLGTLGSALGASTCGFLVDYWNLSRGWTLHDCYRGIFIGYSILAGLKLAIALVLSKNCELLELIKHDEPTEILAPEIADRVTKTLSQTPTIDEETNLLGGEVLQDVEAADAPVAVKSSVFDAQTKLYLPRLLVVFMLDSFGYGFMPPAWIVYYFKTVFGVTASALGTLFFFTNLIDSGSSLASAILYYKLGPVRAILAAQLPSAIFFLSIAFCPSYLSAATLYFLFCATGSMDVVPRQVLLTSIIPKQDLIRVMGTVNIAKTFARCIGPVFTGKLAEHGYLYVGYLVNGACLILADSILGFSFLHLDSHVLALHSGN</sequence>
<dbReference type="EMBL" id="LT635764">
    <property type="protein sequence ID" value="SGZ48683.1"/>
    <property type="molecule type" value="Genomic_DNA"/>
</dbReference>
<evidence type="ECO:0000313" key="4">
    <source>
        <dbReference type="EMBL" id="SGZ48683.1"/>
    </source>
</evidence>
<reference evidence="5" key="1">
    <citation type="submission" date="2016-10" db="EMBL/GenBank/DDBJ databases">
        <authorList>
            <person name="Geijer C."/>
            <person name="Jareborg N."/>
            <person name="Dainat J."/>
        </authorList>
    </citation>
    <scope>NUCLEOTIDE SEQUENCE [LARGE SCALE GENOMIC DNA]</scope>
    <source>
        <strain evidence="5">PYCC 4715</strain>
    </source>
</reference>
<feature type="transmembrane region" description="Helical" evidence="2">
    <location>
        <begin position="268"/>
        <end position="286"/>
    </location>
</feature>
<feature type="transmembrane region" description="Helical" evidence="2">
    <location>
        <begin position="73"/>
        <end position="106"/>
    </location>
</feature>
<keyword evidence="2" id="KW-0812">Transmembrane</keyword>
<proteinExistence type="predicted"/>
<evidence type="ECO:0000259" key="3">
    <source>
        <dbReference type="PROSITE" id="PS50850"/>
    </source>
</evidence>
<keyword evidence="2" id="KW-0472">Membrane</keyword>
<dbReference type="GO" id="GO:0000329">
    <property type="term" value="C:fungal-type vacuole membrane"/>
    <property type="evidence" value="ECO:0007669"/>
    <property type="project" value="TreeGrafter"/>
</dbReference>
<dbReference type="PANTHER" id="PTHR23520">
    <property type="entry name" value="TRANSPORTER, PUTATIVE (AFU_ORTHOLOGUE AFUA_3G04000)-RELATED"/>
    <property type="match status" value="1"/>
</dbReference>
<dbReference type="InterPro" id="IPR020846">
    <property type="entry name" value="MFS_dom"/>
</dbReference>
<gene>
    <name evidence="4" type="ORF">SAMEA4029009_CIC11G00000004385</name>
</gene>
<dbReference type="Proteomes" id="UP000182259">
    <property type="component" value="Chromosome I"/>
</dbReference>
<dbReference type="Gene3D" id="1.20.1250.20">
    <property type="entry name" value="MFS general substrate transporter like domains"/>
    <property type="match status" value="2"/>
</dbReference>
<dbReference type="InterPro" id="IPR011701">
    <property type="entry name" value="MFS"/>
</dbReference>
<keyword evidence="2" id="KW-1133">Transmembrane helix</keyword>
<feature type="transmembrane region" description="Helical" evidence="2">
    <location>
        <begin position="421"/>
        <end position="445"/>
    </location>
</feature>
<dbReference type="AlphaFoldDB" id="A0A1L0D8J8"/>
<protein>
    <submittedName>
        <fullName evidence="4">CIC11C00000004385</fullName>
    </submittedName>
</protein>
<feature type="transmembrane region" description="Helical" evidence="2">
    <location>
        <begin position="41"/>
        <end position="61"/>
    </location>
</feature>
<organism evidence="4 5">
    <name type="scientific">Sungouiella intermedia</name>
    <dbReference type="NCBI Taxonomy" id="45354"/>
    <lineage>
        <taxon>Eukaryota</taxon>
        <taxon>Fungi</taxon>
        <taxon>Dikarya</taxon>
        <taxon>Ascomycota</taxon>
        <taxon>Saccharomycotina</taxon>
        <taxon>Pichiomycetes</taxon>
        <taxon>Metschnikowiaceae</taxon>
        <taxon>Sungouiella</taxon>
    </lineage>
</organism>
<evidence type="ECO:0000256" key="2">
    <source>
        <dbReference type="SAM" id="Phobius"/>
    </source>
</evidence>
<dbReference type="SUPFAM" id="SSF103473">
    <property type="entry name" value="MFS general substrate transporter"/>
    <property type="match status" value="1"/>
</dbReference>
<accession>A0A1L0D8J8</accession>
<dbReference type="GO" id="GO:0022857">
    <property type="term" value="F:transmembrane transporter activity"/>
    <property type="evidence" value="ECO:0007669"/>
    <property type="project" value="InterPro"/>
</dbReference>
<name>A0A1L0D8J8_9ASCO</name>
<dbReference type="Pfam" id="PF07690">
    <property type="entry name" value="MFS_1"/>
    <property type="match status" value="2"/>
</dbReference>
<feature type="transmembrane region" description="Helical" evidence="2">
    <location>
        <begin position="345"/>
        <end position="367"/>
    </location>
</feature>
<feature type="transmembrane region" description="Helical" evidence="2">
    <location>
        <begin position="137"/>
        <end position="162"/>
    </location>
</feature>
<evidence type="ECO:0000313" key="5">
    <source>
        <dbReference type="Proteomes" id="UP000182259"/>
    </source>
</evidence>
<dbReference type="PROSITE" id="PS50850">
    <property type="entry name" value="MFS"/>
    <property type="match status" value="1"/>
</dbReference>
<evidence type="ECO:0000256" key="1">
    <source>
        <dbReference type="ARBA" id="ARBA00004141"/>
    </source>
</evidence>